<evidence type="ECO:0000259" key="3">
    <source>
        <dbReference type="Pfam" id="PF13439"/>
    </source>
</evidence>
<evidence type="ECO:0000313" key="5">
    <source>
        <dbReference type="Proteomes" id="UP000010301"/>
    </source>
</evidence>
<dbReference type="OrthoDB" id="3676510at2"/>
<dbReference type="EMBL" id="ACFG01000030">
    <property type="protein sequence ID" value="EEH63787.1"/>
    <property type="molecule type" value="Genomic_DNA"/>
</dbReference>
<dbReference type="RefSeq" id="WP_006546578.1">
    <property type="nucleotide sequence ID" value="NZ_DS999543.1"/>
</dbReference>
<evidence type="ECO:0000313" key="4">
    <source>
        <dbReference type="EMBL" id="EEH63787.1"/>
    </source>
</evidence>
<keyword evidence="2" id="KW-0808">Transferase</keyword>
<sequence>MLYSDSTRVVHVNEVANVPSTLVTQAQLEGKAWSLQRIPAGKGHPAKVISSRLIHFFQWQQLRHDADIIHLHYATNGYYGWGRKPFVLHLHGSDIRRDWQKPGLRQVITKSIREADAVLCATPDLLPWVRTLRPDAQWIPNPLPLEFFTPADVEVVAGKVVFATRLDETKSIDLLVGLAAFLVQAGIEVHGLDWGSGAARMAEVGVILHPLMPLPEFAKFLGSADFVIGQLQFPALSMTDYQALALGARLLCAASAEHVPAFTVVADGESADFSEGAAQMLPRDPQVLAEFVIGELASGPHSEQKQRAQRDWVFKYHHPANVVAKLEAVYRSL</sequence>
<dbReference type="Gene3D" id="3.40.50.2000">
    <property type="entry name" value="Glycogen Phosphorylase B"/>
    <property type="match status" value="2"/>
</dbReference>
<dbReference type="SUPFAM" id="SSF53756">
    <property type="entry name" value="UDP-Glycosyltransferase/glycogen phosphorylase"/>
    <property type="match status" value="1"/>
</dbReference>
<keyword evidence="5" id="KW-1185">Reference proteome</keyword>
<dbReference type="STRING" id="525245.HMPREF0044_0806"/>
<feature type="domain" description="Glycosyltransferase subfamily 4-like N-terminal" evidence="3">
    <location>
        <begin position="60"/>
        <end position="146"/>
    </location>
</feature>
<dbReference type="Pfam" id="PF13439">
    <property type="entry name" value="Glyco_transf_4"/>
    <property type="match status" value="1"/>
</dbReference>
<name>C0VZS8_9ACTO</name>
<dbReference type="InterPro" id="IPR028098">
    <property type="entry name" value="Glyco_trans_4-like_N"/>
</dbReference>
<organism evidence="4 5">
    <name type="scientific">Gleimia coleocanis DSM 15436</name>
    <dbReference type="NCBI Taxonomy" id="525245"/>
    <lineage>
        <taxon>Bacteria</taxon>
        <taxon>Bacillati</taxon>
        <taxon>Actinomycetota</taxon>
        <taxon>Actinomycetes</taxon>
        <taxon>Actinomycetales</taxon>
        <taxon>Actinomycetaceae</taxon>
        <taxon>Gleimia</taxon>
    </lineage>
</organism>
<dbReference type="GO" id="GO:0016757">
    <property type="term" value="F:glycosyltransferase activity"/>
    <property type="evidence" value="ECO:0007669"/>
    <property type="project" value="UniProtKB-KW"/>
</dbReference>
<keyword evidence="1" id="KW-0328">Glycosyltransferase</keyword>
<dbReference type="AlphaFoldDB" id="C0VZS8"/>
<reference evidence="4 5" key="1">
    <citation type="submission" date="2009-01" db="EMBL/GenBank/DDBJ databases">
        <authorList>
            <person name="Qin X."/>
            <person name="Bachman B."/>
            <person name="Battles P."/>
            <person name="Bell A."/>
            <person name="Bess C."/>
            <person name="Bickham C."/>
            <person name="Chaboub L."/>
            <person name="Chen D."/>
            <person name="Coyle M."/>
            <person name="Deiros D.R."/>
            <person name="Dinh H."/>
            <person name="Forbes L."/>
            <person name="Fowler G."/>
            <person name="Francisco L."/>
            <person name="Fu Q."/>
            <person name="Gubbala S."/>
            <person name="Hale W."/>
            <person name="Han Y."/>
            <person name="Hemphill L."/>
            <person name="Highlander S.K."/>
            <person name="Hirani K."/>
            <person name="Hogues M."/>
            <person name="Jackson L."/>
            <person name="Jakkamsetti A."/>
            <person name="Javaid M."/>
            <person name="Jiang H."/>
            <person name="Korchina V."/>
            <person name="Kovar C."/>
            <person name="Lara F."/>
            <person name="Lee S."/>
            <person name="Mata R."/>
            <person name="Mathew T."/>
            <person name="Moen C."/>
            <person name="Morales K."/>
            <person name="Munidasa M."/>
            <person name="Nazareth L."/>
            <person name="Ngo R."/>
            <person name="Nguyen L."/>
            <person name="Okwuonu G."/>
            <person name="Ongeri F."/>
            <person name="Patil S."/>
            <person name="Petrosino J."/>
            <person name="Pham C."/>
            <person name="Pham P."/>
            <person name="Pu L.-L."/>
            <person name="Puazo M."/>
            <person name="Raj R."/>
            <person name="Reid J."/>
            <person name="Rouhana J."/>
            <person name="Saada N."/>
            <person name="Shang Y."/>
            <person name="Simmons D."/>
            <person name="Thornton R."/>
            <person name="Warren J."/>
            <person name="Weissenberger G."/>
            <person name="Zhang J."/>
            <person name="Zhang L."/>
            <person name="Zhou C."/>
            <person name="Zhu D."/>
            <person name="Muzny D."/>
            <person name="Worley K."/>
            <person name="Gibbs R."/>
        </authorList>
    </citation>
    <scope>NUCLEOTIDE SEQUENCE [LARGE SCALE GENOMIC DNA]</scope>
    <source>
        <strain evidence="4 5">DSM 15436</strain>
    </source>
</reference>
<dbReference type="Proteomes" id="UP000010301">
    <property type="component" value="Unassembled WGS sequence"/>
</dbReference>
<dbReference type="eggNOG" id="COG0438">
    <property type="taxonomic scope" value="Bacteria"/>
</dbReference>
<evidence type="ECO:0000256" key="2">
    <source>
        <dbReference type="ARBA" id="ARBA00022679"/>
    </source>
</evidence>
<evidence type="ECO:0000256" key="1">
    <source>
        <dbReference type="ARBA" id="ARBA00022676"/>
    </source>
</evidence>
<dbReference type="HOGENOM" id="CLU_841492_0_0_11"/>
<protein>
    <recommendedName>
        <fullName evidence="3">Glycosyltransferase subfamily 4-like N-terminal domain-containing protein</fullName>
    </recommendedName>
</protein>
<accession>C0VZS8</accession>
<proteinExistence type="predicted"/>
<comment type="caution">
    <text evidence="4">The sequence shown here is derived from an EMBL/GenBank/DDBJ whole genome shotgun (WGS) entry which is preliminary data.</text>
</comment>
<gene>
    <name evidence="4" type="ORF">HMPREF0044_0806</name>
</gene>